<proteinExistence type="predicted"/>
<accession>A0ACB8SA26</accession>
<keyword evidence="2" id="KW-1185">Reference proteome</keyword>
<gene>
    <name evidence="1" type="ORF">FA95DRAFT_1553014</name>
</gene>
<evidence type="ECO:0000313" key="2">
    <source>
        <dbReference type="Proteomes" id="UP000814033"/>
    </source>
</evidence>
<dbReference type="Proteomes" id="UP000814033">
    <property type="component" value="Unassembled WGS sequence"/>
</dbReference>
<dbReference type="EMBL" id="MU275843">
    <property type="protein sequence ID" value="KAI0052755.1"/>
    <property type="molecule type" value="Genomic_DNA"/>
</dbReference>
<comment type="caution">
    <text evidence="1">The sequence shown here is derived from an EMBL/GenBank/DDBJ whole genome shotgun (WGS) entry which is preliminary data.</text>
</comment>
<organism evidence="1 2">
    <name type="scientific">Auriscalpium vulgare</name>
    <dbReference type="NCBI Taxonomy" id="40419"/>
    <lineage>
        <taxon>Eukaryota</taxon>
        <taxon>Fungi</taxon>
        <taxon>Dikarya</taxon>
        <taxon>Basidiomycota</taxon>
        <taxon>Agaricomycotina</taxon>
        <taxon>Agaricomycetes</taxon>
        <taxon>Russulales</taxon>
        <taxon>Auriscalpiaceae</taxon>
        <taxon>Auriscalpium</taxon>
    </lineage>
</organism>
<sequence length="205" mass="22767">MGSRTRGRIKVSSDAAFLALEALRESADVFPPLKSAVGGLMFLLSISRTLSSNKDEARHIADRVDHISALLEHAVPDATNISAPVRIAIDVFDRSLHRINEEVSDICMTGRAIRIIHGRKTEARLQRFHRQLDEAIVAFIMAVSVSLEQRSTQTEVKLDAVHLGMDNHFNALQVRIREESVSTQKSIVFFTCPSAAVRSVPGQQW</sequence>
<protein>
    <submittedName>
        <fullName evidence="1">Uncharacterized protein</fullName>
    </submittedName>
</protein>
<reference evidence="1" key="2">
    <citation type="journal article" date="2022" name="New Phytol.">
        <title>Evolutionary transition to the ectomycorrhizal habit in the genomes of a hyperdiverse lineage of mushroom-forming fungi.</title>
        <authorList>
            <person name="Looney B."/>
            <person name="Miyauchi S."/>
            <person name="Morin E."/>
            <person name="Drula E."/>
            <person name="Courty P.E."/>
            <person name="Kohler A."/>
            <person name="Kuo A."/>
            <person name="LaButti K."/>
            <person name="Pangilinan J."/>
            <person name="Lipzen A."/>
            <person name="Riley R."/>
            <person name="Andreopoulos W."/>
            <person name="He G."/>
            <person name="Johnson J."/>
            <person name="Nolan M."/>
            <person name="Tritt A."/>
            <person name="Barry K.W."/>
            <person name="Grigoriev I.V."/>
            <person name="Nagy L.G."/>
            <person name="Hibbett D."/>
            <person name="Henrissat B."/>
            <person name="Matheny P.B."/>
            <person name="Labbe J."/>
            <person name="Martin F.M."/>
        </authorList>
    </citation>
    <scope>NUCLEOTIDE SEQUENCE</scope>
    <source>
        <strain evidence="1">FP105234-sp</strain>
    </source>
</reference>
<reference evidence="1" key="1">
    <citation type="submission" date="2021-02" db="EMBL/GenBank/DDBJ databases">
        <authorList>
            <consortium name="DOE Joint Genome Institute"/>
            <person name="Ahrendt S."/>
            <person name="Looney B.P."/>
            <person name="Miyauchi S."/>
            <person name="Morin E."/>
            <person name="Drula E."/>
            <person name="Courty P.E."/>
            <person name="Chicoki N."/>
            <person name="Fauchery L."/>
            <person name="Kohler A."/>
            <person name="Kuo A."/>
            <person name="Labutti K."/>
            <person name="Pangilinan J."/>
            <person name="Lipzen A."/>
            <person name="Riley R."/>
            <person name="Andreopoulos W."/>
            <person name="He G."/>
            <person name="Johnson J."/>
            <person name="Barry K.W."/>
            <person name="Grigoriev I.V."/>
            <person name="Nagy L."/>
            <person name="Hibbett D."/>
            <person name="Henrissat B."/>
            <person name="Matheny P.B."/>
            <person name="Labbe J."/>
            <person name="Martin F."/>
        </authorList>
    </citation>
    <scope>NUCLEOTIDE SEQUENCE</scope>
    <source>
        <strain evidence="1">FP105234-sp</strain>
    </source>
</reference>
<name>A0ACB8SA26_9AGAM</name>
<evidence type="ECO:0000313" key="1">
    <source>
        <dbReference type="EMBL" id="KAI0052755.1"/>
    </source>
</evidence>